<dbReference type="RefSeq" id="WP_338732221.1">
    <property type="nucleotide sequence ID" value="NZ_CP136924.1"/>
</dbReference>
<dbReference type="AlphaFoldDB" id="A0AAU6P6H7"/>
<keyword evidence="1" id="KW-0812">Transmembrane</keyword>
<protein>
    <submittedName>
        <fullName evidence="3">Uncharacterized protein</fullName>
    </submittedName>
</protein>
<keyword evidence="4" id="KW-1185">Reference proteome</keyword>
<sequence>MGTKFSLKRKRQKKEGKKLWLLEQVILSNALAMPILFFPQIYNVLNVFEAEHFSMLMAFLFSLLNVLTIIYVYISTVVIPKNAQKHLKETYPEYNM</sequence>
<feature type="transmembrane region" description="Helical" evidence="1">
    <location>
        <begin position="54"/>
        <end position="79"/>
    </location>
</feature>
<dbReference type="Gene3D" id="1.20.1280.290">
    <property type="match status" value="1"/>
</dbReference>
<evidence type="ECO:0000256" key="1">
    <source>
        <dbReference type="SAM" id="Phobius"/>
    </source>
</evidence>
<reference evidence="3 4" key="1">
    <citation type="submission" date="2023-10" db="EMBL/GenBank/DDBJ databases">
        <title>Culture-based analysis of two novel bacteria associated with mangrove crab gills.</title>
        <authorList>
            <person name="Yang X."/>
            <person name="Garuglieri E."/>
            <person name="Van Goethem M.W."/>
            <person name="Fusi M."/>
            <person name="Marasco R."/>
            <person name="Daffonchio D.G."/>
        </authorList>
    </citation>
    <scope>NUCLEOTIDE SEQUENCE</scope>
    <source>
        <strain evidence="3">UG2-1</strain>
        <strain evidence="2">UG2-2</strain>
        <strain evidence="4">UG2_2</strain>
    </source>
</reference>
<keyword evidence="1" id="KW-0472">Membrane</keyword>
<proteinExistence type="predicted"/>
<feature type="transmembrane region" description="Helical" evidence="1">
    <location>
        <begin position="21"/>
        <end position="42"/>
    </location>
</feature>
<organism evidence="3">
    <name type="scientific">Mangrovimonas cancribranchiae</name>
    <dbReference type="NCBI Taxonomy" id="3080055"/>
    <lineage>
        <taxon>Bacteria</taxon>
        <taxon>Pseudomonadati</taxon>
        <taxon>Bacteroidota</taxon>
        <taxon>Flavobacteriia</taxon>
        <taxon>Flavobacteriales</taxon>
        <taxon>Flavobacteriaceae</taxon>
        <taxon>Mangrovimonas</taxon>
    </lineage>
</organism>
<accession>A0AAU6P6H7</accession>
<dbReference type="EMBL" id="CP136925">
    <property type="protein sequence ID" value="WXA13066.1"/>
    <property type="molecule type" value="Genomic_DNA"/>
</dbReference>
<evidence type="ECO:0000313" key="4">
    <source>
        <dbReference type="Proteomes" id="UP001368318"/>
    </source>
</evidence>
<evidence type="ECO:0000313" key="3">
    <source>
        <dbReference type="EMBL" id="WXA13066.1"/>
    </source>
</evidence>
<dbReference type="EMBL" id="CP136924">
    <property type="protein sequence ID" value="WXA01774.1"/>
    <property type="molecule type" value="Genomic_DNA"/>
</dbReference>
<dbReference type="KEGG" id="mcaa:R3L15_13180"/>
<gene>
    <name evidence="3" type="ORF">R3L15_13180</name>
    <name evidence="2" type="ORF">R3L16_08410</name>
</gene>
<name>A0AAU6P6H7_9FLAO</name>
<dbReference type="Proteomes" id="UP001368318">
    <property type="component" value="Chromosome"/>
</dbReference>
<keyword evidence="1" id="KW-1133">Transmembrane helix</keyword>
<evidence type="ECO:0000313" key="2">
    <source>
        <dbReference type="EMBL" id="WXA01774.1"/>
    </source>
</evidence>